<feature type="compositionally biased region" description="Basic and acidic residues" evidence="2">
    <location>
        <begin position="348"/>
        <end position="359"/>
    </location>
</feature>
<feature type="compositionally biased region" description="Acidic residues" evidence="2">
    <location>
        <begin position="375"/>
        <end position="387"/>
    </location>
</feature>
<dbReference type="Proteomes" id="UP000240883">
    <property type="component" value="Unassembled WGS sequence"/>
</dbReference>
<protein>
    <recommendedName>
        <fullName evidence="5">Fungal N-terminal domain-containing protein</fullName>
    </recommendedName>
</protein>
<feature type="compositionally biased region" description="Low complexity" evidence="2">
    <location>
        <begin position="272"/>
        <end position="292"/>
    </location>
</feature>
<keyword evidence="4" id="KW-1185">Reference proteome</keyword>
<evidence type="ECO:0000256" key="1">
    <source>
        <dbReference type="SAM" id="Coils"/>
    </source>
</evidence>
<organism evidence="3 4">
    <name type="scientific">Corynespora cassiicola Philippines</name>
    <dbReference type="NCBI Taxonomy" id="1448308"/>
    <lineage>
        <taxon>Eukaryota</taxon>
        <taxon>Fungi</taxon>
        <taxon>Dikarya</taxon>
        <taxon>Ascomycota</taxon>
        <taxon>Pezizomycotina</taxon>
        <taxon>Dothideomycetes</taxon>
        <taxon>Pleosporomycetidae</taxon>
        <taxon>Pleosporales</taxon>
        <taxon>Corynesporascaceae</taxon>
        <taxon>Corynespora</taxon>
    </lineage>
</organism>
<feature type="compositionally biased region" description="Basic and acidic residues" evidence="2">
    <location>
        <begin position="258"/>
        <end position="271"/>
    </location>
</feature>
<reference evidence="3 4" key="1">
    <citation type="journal article" date="2018" name="Front. Microbiol.">
        <title>Genome-Wide Analysis of Corynespora cassiicola Leaf Fall Disease Putative Effectors.</title>
        <authorList>
            <person name="Lopez D."/>
            <person name="Ribeiro S."/>
            <person name="Label P."/>
            <person name="Fumanal B."/>
            <person name="Venisse J.S."/>
            <person name="Kohler A."/>
            <person name="de Oliveira R.R."/>
            <person name="Labutti K."/>
            <person name="Lipzen A."/>
            <person name="Lail K."/>
            <person name="Bauer D."/>
            <person name="Ohm R.A."/>
            <person name="Barry K.W."/>
            <person name="Spatafora J."/>
            <person name="Grigoriev I.V."/>
            <person name="Martin F.M."/>
            <person name="Pujade-Renaud V."/>
        </authorList>
    </citation>
    <scope>NUCLEOTIDE SEQUENCE [LARGE SCALE GENOMIC DNA]</scope>
    <source>
        <strain evidence="3 4">Philippines</strain>
    </source>
</reference>
<feature type="compositionally biased region" description="Polar residues" evidence="2">
    <location>
        <begin position="298"/>
        <end position="308"/>
    </location>
</feature>
<feature type="region of interest" description="Disordered" evidence="2">
    <location>
        <begin position="245"/>
        <end position="324"/>
    </location>
</feature>
<evidence type="ECO:0000256" key="2">
    <source>
        <dbReference type="SAM" id="MobiDB-lite"/>
    </source>
</evidence>
<evidence type="ECO:0000313" key="3">
    <source>
        <dbReference type="EMBL" id="PSN69737.1"/>
    </source>
</evidence>
<accession>A0A2T2NWD9</accession>
<feature type="coiled-coil region" evidence="1">
    <location>
        <begin position="189"/>
        <end position="220"/>
    </location>
</feature>
<proteinExistence type="predicted"/>
<feature type="compositionally biased region" description="Low complexity" evidence="2">
    <location>
        <begin position="245"/>
        <end position="257"/>
    </location>
</feature>
<dbReference type="EMBL" id="KZ678132">
    <property type="protein sequence ID" value="PSN69737.1"/>
    <property type="molecule type" value="Genomic_DNA"/>
</dbReference>
<evidence type="ECO:0008006" key="5">
    <source>
        <dbReference type="Google" id="ProtNLM"/>
    </source>
</evidence>
<feature type="region of interest" description="Disordered" evidence="2">
    <location>
        <begin position="348"/>
        <end position="424"/>
    </location>
</feature>
<name>A0A2T2NWD9_CORCC</name>
<gene>
    <name evidence="3" type="ORF">BS50DRAFT_295356</name>
</gene>
<sequence length="424" mass="47693">MEIGLALLGGVAAGWAISAEIVKICKVLRKVAKSIRYARREISRLEEEMAVFGELLDGFLRVCSKDDEHVFSSTGILLNWARDALEGIKNFLNNVKALQFSPGDQYSYMETLKAHWDWYFGKSAMKYYRALMRVARESINGFTNIRIIQLLKDTLNEIRNAVAPEERRRIEERHNMPIEEVISTQKRIIRRYRRKRHKINEELQNAKLVLRAQEQKYQDQTFILKSDQLLEFADSVGEYIEDVLSSRTSSSRTTTSGRSHELNEGLVRESAPRIPSSTAISPIRIASRASSRVESNDLGRQSPQTPEATSAFIAPSPSQGPKKRPAIVVYTLPKYESVDKFKAILESKSSDMSHGRDPSSNDVDVIPTDKNGEGSEIEAEDGEESSDSDAGAGPSIFQPVAGVQGKAPKRWRKRHQGTDPPRDV</sequence>
<dbReference type="AlphaFoldDB" id="A0A2T2NWD9"/>
<dbReference type="OrthoDB" id="3795238at2759"/>
<evidence type="ECO:0000313" key="4">
    <source>
        <dbReference type="Proteomes" id="UP000240883"/>
    </source>
</evidence>
<keyword evidence="1" id="KW-0175">Coiled coil</keyword>